<feature type="region of interest" description="Disordered" evidence="3">
    <location>
        <begin position="272"/>
        <end position="292"/>
    </location>
</feature>
<dbReference type="NCBIfam" id="TIGR00104">
    <property type="entry name" value="tRNA_TsaA"/>
    <property type="match status" value="1"/>
</dbReference>
<keyword evidence="7" id="KW-1185">Reference proteome</keyword>
<dbReference type="Gene3D" id="3.30.2310.10">
    <property type="entry name" value="YaeB-like"/>
    <property type="match status" value="1"/>
</dbReference>
<keyword evidence="1" id="KW-0949">S-adenosyl-L-methionine</keyword>
<evidence type="ECO:0000313" key="6">
    <source>
        <dbReference type="EMBL" id="CAH0379760.1"/>
    </source>
</evidence>
<reference evidence="6" key="2">
    <citation type="submission" date="2021-11" db="EMBL/GenBank/DDBJ databases">
        <authorList>
            <consortium name="Genoscope - CEA"/>
            <person name="William W."/>
        </authorList>
    </citation>
    <scope>NUCLEOTIDE SEQUENCE</scope>
</reference>
<dbReference type="AlphaFoldDB" id="A0A7S4EC53"/>
<evidence type="ECO:0000256" key="1">
    <source>
        <dbReference type="ARBA" id="ARBA00022691"/>
    </source>
</evidence>
<dbReference type="PANTHER" id="PTHR12818:SF0">
    <property type="entry name" value="TRNA (ADENINE(37)-N6)-METHYLTRANSFERASE"/>
    <property type="match status" value="1"/>
</dbReference>
<dbReference type="InterPro" id="IPR036413">
    <property type="entry name" value="YaeB-like_sf"/>
</dbReference>
<proteinExistence type="inferred from homology"/>
<dbReference type="Pfam" id="PF01980">
    <property type="entry name" value="TrmO_N"/>
    <property type="match status" value="1"/>
</dbReference>
<comment type="similarity">
    <text evidence="2">Belongs to the tRNA methyltransferase O family.</text>
</comment>
<dbReference type="PROSITE" id="PS51668">
    <property type="entry name" value="TSAA_2"/>
    <property type="match status" value="1"/>
</dbReference>
<dbReference type="EMBL" id="CAKKNE010000006">
    <property type="protein sequence ID" value="CAH0379760.1"/>
    <property type="molecule type" value="Genomic_DNA"/>
</dbReference>
<evidence type="ECO:0000259" key="4">
    <source>
        <dbReference type="PROSITE" id="PS51668"/>
    </source>
</evidence>
<dbReference type="PANTHER" id="PTHR12818">
    <property type="entry name" value="TRNA (ADENINE(37)-N6)-METHYLTRANSFERASE"/>
    <property type="match status" value="1"/>
</dbReference>
<dbReference type="OrthoDB" id="4882at2759"/>
<evidence type="ECO:0000256" key="2">
    <source>
        <dbReference type="ARBA" id="ARBA00033753"/>
    </source>
</evidence>
<organism evidence="5">
    <name type="scientific">Pelagomonas calceolata</name>
    <dbReference type="NCBI Taxonomy" id="35677"/>
    <lineage>
        <taxon>Eukaryota</taxon>
        <taxon>Sar</taxon>
        <taxon>Stramenopiles</taxon>
        <taxon>Ochrophyta</taxon>
        <taxon>Pelagophyceae</taxon>
        <taxon>Pelagomonadales</taxon>
        <taxon>Pelagomonadaceae</taxon>
        <taxon>Pelagomonas</taxon>
    </lineage>
</organism>
<evidence type="ECO:0000256" key="3">
    <source>
        <dbReference type="SAM" id="MobiDB-lite"/>
    </source>
</evidence>
<dbReference type="EMBL" id="HBIW01021183">
    <property type="protein sequence ID" value="CAE0702823.1"/>
    <property type="molecule type" value="Transcribed_RNA"/>
</dbReference>
<sequence>MTLSSNSKSAALAGAAALAACAYAWHLRKRLEREQRLRKEERKGRTRAEAALRNLSKQRDRIPTQSLRTRQVAAIGHVETPFVKRSGTPRQGMVCPSSRGVVKLDQAAHACLSRAALDGLEDYSHIWVLFEFHANTDMHFKAAKVAPPRGYGAKVGWLATRAPHRAVPVGLSLVKVDSVDAKNLHIHISALDLCHGTPVWDIKPYVPWDAPQSEIRYPAWVSRNDVLKGVRWESQALDALRKLAPSLLETYGFPTDALDDAQKTLEEVLVQDPRNKRRRKTRGPDGAGAGTGASYRIPFAGLDVDFRVDESRTVVVEAVALGAEDGDLLRTEVVE</sequence>
<dbReference type="SUPFAM" id="SSF118196">
    <property type="entry name" value="YaeB-like"/>
    <property type="match status" value="1"/>
</dbReference>
<protein>
    <recommendedName>
        <fullName evidence="4">TsaA-like domain-containing protein</fullName>
    </recommendedName>
</protein>
<dbReference type="InterPro" id="IPR036414">
    <property type="entry name" value="YaeB_N_sf"/>
</dbReference>
<evidence type="ECO:0000313" key="7">
    <source>
        <dbReference type="Proteomes" id="UP000789595"/>
    </source>
</evidence>
<feature type="domain" description="TsaA-like" evidence="4">
    <location>
        <begin position="72"/>
        <end position="214"/>
    </location>
</feature>
<dbReference type="InterPro" id="IPR023370">
    <property type="entry name" value="TrmO-like_N"/>
</dbReference>
<dbReference type="Proteomes" id="UP000789595">
    <property type="component" value="Unassembled WGS sequence"/>
</dbReference>
<dbReference type="CDD" id="cd09281">
    <property type="entry name" value="UPF0066"/>
    <property type="match status" value="1"/>
</dbReference>
<evidence type="ECO:0000313" key="5">
    <source>
        <dbReference type="EMBL" id="CAE0702823.1"/>
    </source>
</evidence>
<dbReference type="InterPro" id="IPR040372">
    <property type="entry name" value="YaeB-like"/>
</dbReference>
<reference evidence="5" key="1">
    <citation type="submission" date="2021-01" db="EMBL/GenBank/DDBJ databases">
        <authorList>
            <person name="Corre E."/>
            <person name="Pelletier E."/>
            <person name="Niang G."/>
            <person name="Scheremetjew M."/>
            <person name="Finn R."/>
            <person name="Kale V."/>
            <person name="Holt S."/>
            <person name="Cochrane G."/>
            <person name="Meng A."/>
            <person name="Brown T."/>
            <person name="Cohen L."/>
        </authorList>
    </citation>
    <scope>NUCLEOTIDE SEQUENCE</scope>
    <source>
        <strain evidence="5">CCMP1756</strain>
    </source>
</reference>
<gene>
    <name evidence="5" type="ORF">PCAL00307_LOCUS18268</name>
    <name evidence="6" type="ORF">PECAL_6P13980</name>
</gene>
<accession>A0A7S4EC53</accession>
<name>A0A7S4EC53_9STRA</name>
<dbReference type="Gene3D" id="2.40.30.70">
    <property type="entry name" value="YaeB-like"/>
    <property type="match status" value="1"/>
</dbReference>